<gene>
    <name evidence="1" type="ORF">BN13_1070009</name>
</gene>
<comment type="caution">
    <text evidence="1">The sequence shown here is derived from an EMBL/GenBank/DDBJ whole genome shotgun (WGS) entry which is preliminary data.</text>
</comment>
<keyword evidence="2" id="KW-1185">Reference proteome</keyword>
<evidence type="ECO:0000313" key="2">
    <source>
        <dbReference type="Proteomes" id="UP000035720"/>
    </source>
</evidence>
<name>A0A077M4R1_9MICO</name>
<accession>A0A077M4R1</accession>
<dbReference type="Proteomes" id="UP000035720">
    <property type="component" value="Unassembled WGS sequence"/>
</dbReference>
<organism evidence="1 2">
    <name type="scientific">Nostocoides jenkinsii Ben 74</name>
    <dbReference type="NCBI Taxonomy" id="1193518"/>
    <lineage>
        <taxon>Bacteria</taxon>
        <taxon>Bacillati</taxon>
        <taxon>Actinomycetota</taxon>
        <taxon>Actinomycetes</taxon>
        <taxon>Micrococcales</taxon>
        <taxon>Intrasporangiaceae</taxon>
        <taxon>Nostocoides</taxon>
    </lineage>
</organism>
<protein>
    <submittedName>
        <fullName evidence="1">Uncharacterized protein</fullName>
    </submittedName>
</protein>
<reference evidence="1 2" key="1">
    <citation type="journal article" date="2013" name="ISME J.">
        <title>A metabolic model for members of the genus Tetrasphaera involved in enhanced biological phosphorus removal.</title>
        <authorList>
            <person name="Kristiansen R."/>
            <person name="Nguyen H.T.T."/>
            <person name="Saunders A.M."/>
            <person name="Nielsen J.L."/>
            <person name="Wimmer R."/>
            <person name="Le V.Q."/>
            <person name="McIlroy S.J."/>
            <person name="Petrovski S."/>
            <person name="Seviour R.J."/>
            <person name="Calteau A."/>
            <person name="Nielsen K.L."/>
            <person name="Nielsen P.H."/>
        </authorList>
    </citation>
    <scope>NUCLEOTIDE SEQUENCE [LARGE SCALE GENOMIC DNA]</scope>
    <source>
        <strain evidence="1 2">Ben 74</strain>
    </source>
</reference>
<evidence type="ECO:0000313" key="1">
    <source>
        <dbReference type="EMBL" id="CCI51524.1"/>
    </source>
</evidence>
<dbReference type="STRING" id="1193518.BN13_1070009"/>
<dbReference type="EMBL" id="CAJC01000010">
    <property type="protein sequence ID" value="CCI51524.1"/>
    <property type="molecule type" value="Genomic_DNA"/>
</dbReference>
<sequence>MHATAAGSTLQAMTVAGPPEKYIGWALVDQLGRAMLD</sequence>
<dbReference type="AlphaFoldDB" id="A0A077M4R1"/>
<proteinExistence type="predicted"/>